<proteinExistence type="inferred from homology"/>
<protein>
    <submittedName>
        <fullName evidence="2">Uncharacterized protein</fullName>
    </submittedName>
</protein>
<comment type="similarity">
    <text evidence="1">Belongs to the peptidase S1 family. CLIP subfamily.</text>
</comment>
<dbReference type="Pfam" id="PF00089">
    <property type="entry name" value="Trypsin"/>
    <property type="match status" value="1"/>
</dbReference>
<dbReference type="AlphaFoldDB" id="A0A182JEK0"/>
<sequence>MAAHCVKWIRASSILPLIIIAQFIGSARGTLLATSSKLAEGISTTFLPNERESVDDCHLRYYKYGKGPEPLPAFGRPAYLREFAHMAAVGWTRADGTIGWNCGGSLIWENYVLTAAHCTADDE</sequence>
<organism evidence="2">
    <name type="scientific">Anopheles atroparvus</name>
    <name type="common">European mosquito</name>
    <dbReference type="NCBI Taxonomy" id="41427"/>
    <lineage>
        <taxon>Eukaryota</taxon>
        <taxon>Metazoa</taxon>
        <taxon>Ecdysozoa</taxon>
        <taxon>Arthropoda</taxon>
        <taxon>Hexapoda</taxon>
        <taxon>Insecta</taxon>
        <taxon>Pterygota</taxon>
        <taxon>Neoptera</taxon>
        <taxon>Endopterygota</taxon>
        <taxon>Diptera</taxon>
        <taxon>Nematocera</taxon>
        <taxon>Culicoidea</taxon>
        <taxon>Culicidae</taxon>
        <taxon>Anophelinae</taxon>
        <taxon>Anopheles</taxon>
    </lineage>
</organism>
<dbReference type="EMBL" id="AXCP01007835">
    <property type="status" value="NOT_ANNOTATED_CDS"/>
    <property type="molecule type" value="Genomic_DNA"/>
</dbReference>
<dbReference type="EnsemblMetazoa" id="AATE016599-RA">
    <property type="protein sequence ID" value="AATE016599-PA.1"/>
    <property type="gene ID" value="AATE016599"/>
</dbReference>
<accession>A0A182JEK0</accession>
<dbReference type="VEuPathDB" id="VectorBase:AATE016599"/>
<dbReference type="InterPro" id="IPR051333">
    <property type="entry name" value="CLIP_Serine_Protease"/>
</dbReference>
<dbReference type="InterPro" id="IPR043504">
    <property type="entry name" value="Peptidase_S1_PA_chymotrypsin"/>
</dbReference>
<dbReference type="InterPro" id="IPR009003">
    <property type="entry name" value="Peptidase_S1_PA"/>
</dbReference>
<dbReference type="SUPFAM" id="SSF50494">
    <property type="entry name" value="Trypsin-like serine proteases"/>
    <property type="match status" value="1"/>
</dbReference>
<dbReference type="InterPro" id="IPR001254">
    <property type="entry name" value="Trypsin_dom"/>
</dbReference>
<name>A0A182JEK0_ANOAO</name>
<dbReference type="PANTHER" id="PTHR24260:SF147">
    <property type="entry name" value="EG:BACR7A4.3 PROTEIN-RELATED"/>
    <property type="match status" value="1"/>
</dbReference>
<dbReference type="PANTHER" id="PTHR24260">
    <property type="match status" value="1"/>
</dbReference>
<reference evidence="2" key="1">
    <citation type="submission" date="2022-08" db="UniProtKB">
        <authorList>
            <consortium name="EnsemblMetazoa"/>
        </authorList>
    </citation>
    <scope>IDENTIFICATION</scope>
    <source>
        <strain evidence="2">EBRO</strain>
    </source>
</reference>
<dbReference type="GO" id="GO:0006508">
    <property type="term" value="P:proteolysis"/>
    <property type="evidence" value="ECO:0007669"/>
    <property type="project" value="InterPro"/>
</dbReference>
<dbReference type="Gene3D" id="2.40.10.10">
    <property type="entry name" value="Trypsin-like serine proteases"/>
    <property type="match status" value="1"/>
</dbReference>
<dbReference type="STRING" id="41427.A0A182JEK0"/>
<dbReference type="GO" id="GO:0004252">
    <property type="term" value="F:serine-type endopeptidase activity"/>
    <property type="evidence" value="ECO:0007669"/>
    <property type="project" value="InterPro"/>
</dbReference>
<evidence type="ECO:0000313" key="2">
    <source>
        <dbReference type="EnsemblMetazoa" id="AATE016599-PA.1"/>
    </source>
</evidence>
<evidence type="ECO:0000256" key="1">
    <source>
        <dbReference type="ARBA" id="ARBA00024195"/>
    </source>
</evidence>